<name>A0ABR8AQC0_9CYAN</name>
<organism evidence="2 3">
    <name type="scientific">Calothrix parietina FACHB-288</name>
    <dbReference type="NCBI Taxonomy" id="2692896"/>
    <lineage>
        <taxon>Bacteria</taxon>
        <taxon>Bacillati</taxon>
        <taxon>Cyanobacteriota</taxon>
        <taxon>Cyanophyceae</taxon>
        <taxon>Nostocales</taxon>
        <taxon>Calotrichaceae</taxon>
        <taxon>Calothrix</taxon>
    </lineage>
</organism>
<gene>
    <name evidence="2" type="ORF">H6G24_35980</name>
</gene>
<accession>A0ABR8AQC0</accession>
<proteinExistence type="predicted"/>
<sequence>MTTNKLPKKKDKKTPIPEHPLAKLAGKFEGDFWEDTLLEIQKLRELEKQEINRVLDNQ</sequence>
<dbReference type="EMBL" id="JACJQH010000113">
    <property type="protein sequence ID" value="MBD2200782.1"/>
    <property type="molecule type" value="Genomic_DNA"/>
</dbReference>
<dbReference type="RefSeq" id="WP_190552002.1">
    <property type="nucleotide sequence ID" value="NZ_CAWPNO010000017.1"/>
</dbReference>
<evidence type="ECO:0000313" key="3">
    <source>
        <dbReference type="Proteomes" id="UP000658514"/>
    </source>
</evidence>
<comment type="caution">
    <text evidence="2">The sequence shown here is derived from an EMBL/GenBank/DDBJ whole genome shotgun (WGS) entry which is preliminary data.</text>
</comment>
<evidence type="ECO:0000256" key="1">
    <source>
        <dbReference type="SAM" id="MobiDB-lite"/>
    </source>
</evidence>
<protein>
    <submittedName>
        <fullName evidence="2">Uncharacterized protein</fullName>
    </submittedName>
</protein>
<feature type="region of interest" description="Disordered" evidence="1">
    <location>
        <begin position="1"/>
        <end position="21"/>
    </location>
</feature>
<reference evidence="2 3" key="1">
    <citation type="journal article" date="2020" name="ISME J.">
        <title>Comparative genomics reveals insights into cyanobacterial evolution and habitat adaptation.</title>
        <authorList>
            <person name="Chen M.Y."/>
            <person name="Teng W.K."/>
            <person name="Zhao L."/>
            <person name="Hu C.X."/>
            <person name="Zhou Y.K."/>
            <person name="Han B.P."/>
            <person name="Song L.R."/>
            <person name="Shu W.S."/>
        </authorList>
    </citation>
    <scope>NUCLEOTIDE SEQUENCE [LARGE SCALE GENOMIC DNA]</scope>
    <source>
        <strain evidence="2 3">FACHB-288</strain>
    </source>
</reference>
<feature type="compositionally biased region" description="Basic residues" evidence="1">
    <location>
        <begin position="1"/>
        <end position="12"/>
    </location>
</feature>
<evidence type="ECO:0000313" key="2">
    <source>
        <dbReference type="EMBL" id="MBD2200782.1"/>
    </source>
</evidence>
<keyword evidence="3" id="KW-1185">Reference proteome</keyword>
<dbReference type="Proteomes" id="UP000658514">
    <property type="component" value="Unassembled WGS sequence"/>
</dbReference>